<dbReference type="CDD" id="cd08977">
    <property type="entry name" value="SusD"/>
    <property type="match status" value="1"/>
</dbReference>
<dbReference type="Gene3D" id="1.25.40.390">
    <property type="match status" value="1"/>
</dbReference>
<dbReference type="Proteomes" id="UP000218831">
    <property type="component" value="Unassembled WGS sequence"/>
</dbReference>
<dbReference type="Pfam" id="PF07980">
    <property type="entry name" value="SusD_RagB"/>
    <property type="match status" value="2"/>
</dbReference>
<evidence type="ECO:0000256" key="4">
    <source>
        <dbReference type="ARBA" id="ARBA00023136"/>
    </source>
</evidence>
<dbReference type="RefSeq" id="WP_095606729.1">
    <property type="nucleotide sequence ID" value="NZ_NSKE01000007.1"/>
</dbReference>
<feature type="domain" description="RagB/SusD" evidence="7">
    <location>
        <begin position="328"/>
        <end position="427"/>
    </location>
</feature>
<keyword evidence="10" id="KW-1185">Reference proteome</keyword>
<evidence type="ECO:0000259" key="7">
    <source>
        <dbReference type="Pfam" id="PF07980"/>
    </source>
</evidence>
<dbReference type="InterPro" id="IPR012944">
    <property type="entry name" value="SusD_RagB_dom"/>
</dbReference>
<reference evidence="9 10" key="1">
    <citation type="submission" date="2017-08" db="EMBL/GenBank/DDBJ databases">
        <title>Aliifodinibius alkalisoli sp. nov., isolated from saline alkaline soil.</title>
        <authorList>
            <person name="Liu D."/>
            <person name="Zhang G."/>
        </authorList>
    </citation>
    <scope>NUCLEOTIDE SEQUENCE [LARGE SCALE GENOMIC DNA]</scope>
    <source>
        <strain evidence="9 10">WN023</strain>
    </source>
</reference>
<dbReference type="InterPro" id="IPR033985">
    <property type="entry name" value="SusD-like_N"/>
</dbReference>
<dbReference type="AlphaFoldDB" id="A0A2A2G8A8"/>
<comment type="subcellular location">
    <subcellularLocation>
        <location evidence="1">Cell outer membrane</location>
    </subcellularLocation>
</comment>
<organism evidence="9 10">
    <name type="scientific">Fodinibius salipaludis</name>
    <dbReference type="NCBI Taxonomy" id="2032627"/>
    <lineage>
        <taxon>Bacteria</taxon>
        <taxon>Pseudomonadati</taxon>
        <taxon>Balneolota</taxon>
        <taxon>Balneolia</taxon>
        <taxon>Balneolales</taxon>
        <taxon>Balneolaceae</taxon>
        <taxon>Fodinibius</taxon>
    </lineage>
</organism>
<evidence type="ECO:0000256" key="3">
    <source>
        <dbReference type="ARBA" id="ARBA00022729"/>
    </source>
</evidence>
<proteinExistence type="inferred from homology"/>
<evidence type="ECO:0000259" key="8">
    <source>
        <dbReference type="Pfam" id="PF14322"/>
    </source>
</evidence>
<accession>A0A2A2G8A8</accession>
<feature type="chain" id="PRO_5012358474" description="RagB/SusD family nutrient uptake outer membrane protein" evidence="6">
    <location>
        <begin position="21"/>
        <end position="456"/>
    </location>
</feature>
<dbReference type="SUPFAM" id="SSF48452">
    <property type="entry name" value="TPR-like"/>
    <property type="match status" value="1"/>
</dbReference>
<evidence type="ECO:0000256" key="1">
    <source>
        <dbReference type="ARBA" id="ARBA00004442"/>
    </source>
</evidence>
<dbReference type="InterPro" id="IPR011990">
    <property type="entry name" value="TPR-like_helical_dom_sf"/>
</dbReference>
<dbReference type="PROSITE" id="PS51257">
    <property type="entry name" value="PROKAR_LIPOPROTEIN"/>
    <property type="match status" value="1"/>
</dbReference>
<evidence type="ECO:0000313" key="10">
    <source>
        <dbReference type="Proteomes" id="UP000218831"/>
    </source>
</evidence>
<keyword evidence="5" id="KW-0998">Cell outer membrane</keyword>
<evidence type="ECO:0000313" key="9">
    <source>
        <dbReference type="EMBL" id="PAU93538.1"/>
    </source>
</evidence>
<comment type="similarity">
    <text evidence="2">Belongs to the SusD family.</text>
</comment>
<keyword evidence="4" id="KW-0472">Membrane</keyword>
<evidence type="ECO:0000256" key="5">
    <source>
        <dbReference type="ARBA" id="ARBA00023237"/>
    </source>
</evidence>
<sequence>MKNLFKKVTTALLVVFVATSCDVTDQTPQQSLPSETVLTTEQGANSTLAGAYSAYQEVIEDDYVFTELAGDYAGHSGSFPSWASVDQYNMLPTNAEGRDMWIEYYNLINIANNLIANVPDIDEEGFSDAEKNQIVAESKILRALAYHSLVRFFGGLPVITTPTTSLGEESFVERSSVSAVYDQIVTDLEQAESTLGATGSANSRNATGYTAKALLARVHLYQGNYEVAEDYATQVIDSGEFALGTYEGLFGNTPSTTEPIFRLEFTSEDDNSLSFFARPNGYGGRREYAPSGSYTSAFASEDLRAAINLQDFDGDGQSELGKYFELEGNDDVIIIRLAEMYLIRAEAQGLKDTPDYAGVASDLNMVQRRAYENQDPSGGPYTTDYAATDFTSDQEVIDAVMYQRGLELAQEGHRWFDYKRLGMAANQFGISQDMTLWPIPQREMDSNPNLEQNPGY</sequence>
<name>A0A2A2G8A8_9BACT</name>
<dbReference type="Pfam" id="PF14322">
    <property type="entry name" value="SusD-like_3"/>
    <property type="match status" value="1"/>
</dbReference>
<feature type="domain" description="RagB/SusD" evidence="7">
    <location>
        <begin position="435"/>
        <end position="456"/>
    </location>
</feature>
<dbReference type="EMBL" id="NSKE01000007">
    <property type="protein sequence ID" value="PAU93538.1"/>
    <property type="molecule type" value="Genomic_DNA"/>
</dbReference>
<dbReference type="GO" id="GO:0009279">
    <property type="term" value="C:cell outer membrane"/>
    <property type="evidence" value="ECO:0007669"/>
    <property type="project" value="UniProtKB-SubCell"/>
</dbReference>
<gene>
    <name evidence="9" type="ORF">CK503_10285</name>
</gene>
<protein>
    <recommendedName>
        <fullName evidence="11">RagB/SusD family nutrient uptake outer membrane protein</fullName>
    </recommendedName>
</protein>
<dbReference type="OrthoDB" id="630434at2"/>
<evidence type="ECO:0008006" key="11">
    <source>
        <dbReference type="Google" id="ProtNLM"/>
    </source>
</evidence>
<keyword evidence="3 6" id="KW-0732">Signal</keyword>
<comment type="caution">
    <text evidence="9">The sequence shown here is derived from an EMBL/GenBank/DDBJ whole genome shotgun (WGS) entry which is preliminary data.</text>
</comment>
<evidence type="ECO:0000256" key="6">
    <source>
        <dbReference type="SAM" id="SignalP"/>
    </source>
</evidence>
<feature type="domain" description="SusD-like N-terminal" evidence="8">
    <location>
        <begin position="25"/>
        <end position="220"/>
    </location>
</feature>
<evidence type="ECO:0000256" key="2">
    <source>
        <dbReference type="ARBA" id="ARBA00006275"/>
    </source>
</evidence>
<feature type="signal peptide" evidence="6">
    <location>
        <begin position="1"/>
        <end position="20"/>
    </location>
</feature>